<reference evidence="2" key="2">
    <citation type="journal article" date="2023" name="Plants (Basel)">
        <title>Annotation of the Turnera subulata (Passifloraceae) Draft Genome Reveals the S-Locus Evolved after the Divergence of Turneroideae from Passifloroideae in a Stepwise Manner.</title>
        <authorList>
            <person name="Henning P.M."/>
            <person name="Roalson E.H."/>
            <person name="Mir W."/>
            <person name="McCubbin A.G."/>
            <person name="Shore J.S."/>
        </authorList>
    </citation>
    <scope>NUCLEOTIDE SEQUENCE</scope>
    <source>
        <strain evidence="2">F60SS</strain>
    </source>
</reference>
<organism evidence="2 3">
    <name type="scientific">Turnera subulata</name>
    <dbReference type="NCBI Taxonomy" id="218843"/>
    <lineage>
        <taxon>Eukaryota</taxon>
        <taxon>Viridiplantae</taxon>
        <taxon>Streptophyta</taxon>
        <taxon>Embryophyta</taxon>
        <taxon>Tracheophyta</taxon>
        <taxon>Spermatophyta</taxon>
        <taxon>Magnoliopsida</taxon>
        <taxon>eudicotyledons</taxon>
        <taxon>Gunneridae</taxon>
        <taxon>Pentapetalae</taxon>
        <taxon>rosids</taxon>
        <taxon>fabids</taxon>
        <taxon>Malpighiales</taxon>
        <taxon>Passifloraceae</taxon>
        <taxon>Turnera</taxon>
    </lineage>
</organism>
<keyword evidence="3" id="KW-1185">Reference proteome</keyword>
<evidence type="ECO:0000313" key="3">
    <source>
        <dbReference type="Proteomes" id="UP001141552"/>
    </source>
</evidence>
<dbReference type="Pfam" id="PF07734">
    <property type="entry name" value="FBA_1"/>
    <property type="match status" value="1"/>
</dbReference>
<feature type="non-terminal residue" evidence="2">
    <location>
        <position position="236"/>
    </location>
</feature>
<dbReference type="SUPFAM" id="SSF50965">
    <property type="entry name" value="Galactose oxidase, central domain"/>
    <property type="match status" value="1"/>
</dbReference>
<dbReference type="InterPro" id="IPR017451">
    <property type="entry name" value="F-box-assoc_interact_dom"/>
</dbReference>
<dbReference type="Proteomes" id="UP001141552">
    <property type="component" value="Unassembled WGS sequence"/>
</dbReference>
<dbReference type="Gene3D" id="2.120.10.80">
    <property type="entry name" value="Kelch-type beta propeller"/>
    <property type="match status" value="1"/>
</dbReference>
<dbReference type="PANTHER" id="PTHR31672">
    <property type="entry name" value="BNACNNG10540D PROTEIN"/>
    <property type="match status" value="1"/>
</dbReference>
<sequence>EIIARLPTKSLIRFLGMSKEWYSYRSNGKLDKLRSKLALDEQLIRILDPSDDLQFWNFDDYLETPTPLSFPLKTHDNSPTPIGTLVGSCNGLVCISLDRKLNDVVLWNPTTGVFKQLPKPEDTSYYCGCPAYGFGYDSVSDDYKIFSFSVLASGSDETKTQIFSLKANSWKKISNEKESVDVGGHKGLFLNGALHWFSGCREIVAFDLEKEESYVVPQPAPELGLAVTEPCHSQLG</sequence>
<comment type="caution">
    <text evidence="2">The sequence shown here is derived from an EMBL/GenBank/DDBJ whole genome shotgun (WGS) entry which is preliminary data.</text>
</comment>
<dbReference type="InterPro" id="IPR006527">
    <property type="entry name" value="F-box-assoc_dom_typ1"/>
</dbReference>
<dbReference type="PANTHER" id="PTHR31672:SF13">
    <property type="entry name" value="F-BOX PROTEIN CPR30-LIKE"/>
    <property type="match status" value="1"/>
</dbReference>
<feature type="domain" description="F-box associated beta-propeller type 1" evidence="1">
    <location>
        <begin position="85"/>
        <end position="213"/>
    </location>
</feature>
<dbReference type="EMBL" id="JAKUCV010005863">
    <property type="protein sequence ID" value="KAJ4829568.1"/>
    <property type="molecule type" value="Genomic_DNA"/>
</dbReference>
<reference evidence="2" key="1">
    <citation type="submission" date="2022-02" db="EMBL/GenBank/DDBJ databases">
        <authorList>
            <person name="Henning P.M."/>
            <person name="McCubbin A.G."/>
            <person name="Shore J.S."/>
        </authorList>
    </citation>
    <scope>NUCLEOTIDE SEQUENCE</scope>
    <source>
        <strain evidence="2">F60SS</strain>
        <tissue evidence="2">Leaves</tissue>
    </source>
</reference>
<dbReference type="NCBIfam" id="TIGR01640">
    <property type="entry name" value="F_box_assoc_1"/>
    <property type="match status" value="1"/>
</dbReference>
<dbReference type="AlphaFoldDB" id="A0A9Q0FDM7"/>
<dbReference type="InterPro" id="IPR011043">
    <property type="entry name" value="Gal_Oxase/kelch_b-propeller"/>
</dbReference>
<evidence type="ECO:0000259" key="1">
    <source>
        <dbReference type="Pfam" id="PF07734"/>
    </source>
</evidence>
<dbReference type="OrthoDB" id="591557at2759"/>
<evidence type="ECO:0000313" key="2">
    <source>
        <dbReference type="EMBL" id="KAJ4829568.1"/>
    </source>
</evidence>
<dbReference type="InterPro" id="IPR050796">
    <property type="entry name" value="SCF_F-box_component"/>
</dbReference>
<gene>
    <name evidence="2" type="ORF">Tsubulata_021957</name>
</gene>
<accession>A0A9Q0FDM7</accession>
<dbReference type="InterPro" id="IPR015915">
    <property type="entry name" value="Kelch-typ_b-propeller"/>
</dbReference>
<protein>
    <recommendedName>
        <fullName evidence="1">F-box associated beta-propeller type 1 domain-containing protein</fullName>
    </recommendedName>
</protein>
<name>A0A9Q0FDM7_9ROSI</name>
<proteinExistence type="predicted"/>